<evidence type="ECO:0000313" key="2">
    <source>
        <dbReference type="EMBL" id="RMR52729.1"/>
    </source>
</evidence>
<evidence type="ECO:0000256" key="1">
    <source>
        <dbReference type="SAM" id="MobiDB-lite"/>
    </source>
</evidence>
<proteinExistence type="predicted"/>
<dbReference type="Proteomes" id="UP000281806">
    <property type="component" value="Unassembled WGS sequence"/>
</dbReference>
<sequence>MGSAGVSGCRVLDPTGAVQPAPPEHELIQRAYVYSNGSLPWPRCRDMNVGVHARHWRALSHRSGGSDMVDGAGLPSCLRCGSLRCLSGSIAQGVCAGQRQVRFQRKSQKK</sequence>
<accession>A0A7Z6UE23</accession>
<comment type="caution">
    <text evidence="2">The sequence shown here is derived from an EMBL/GenBank/DDBJ whole genome shotgun (WGS) entry which is preliminary data.</text>
</comment>
<name>A0A7Z6UE23_PSESF</name>
<protein>
    <submittedName>
        <fullName evidence="2">Uncharacterized protein</fullName>
    </submittedName>
</protein>
<evidence type="ECO:0000313" key="3">
    <source>
        <dbReference type="Proteomes" id="UP000281806"/>
    </source>
</evidence>
<dbReference type="AlphaFoldDB" id="A0A7Z6UE23"/>
<organism evidence="2 3">
    <name type="scientific">Pseudomonas syringae pv. actinidiae</name>
    <dbReference type="NCBI Taxonomy" id="103796"/>
    <lineage>
        <taxon>Bacteria</taxon>
        <taxon>Pseudomonadati</taxon>
        <taxon>Pseudomonadota</taxon>
        <taxon>Gammaproteobacteria</taxon>
        <taxon>Pseudomonadales</taxon>
        <taxon>Pseudomonadaceae</taxon>
        <taxon>Pseudomonas</taxon>
        <taxon>Pseudomonas syringae</taxon>
    </lineage>
</organism>
<reference evidence="2 3" key="1">
    <citation type="submission" date="2018-08" db="EMBL/GenBank/DDBJ databases">
        <title>Recombination of ecologically and evolutionarily significant loci maintains genetic cohesion in the Pseudomonas syringae species complex.</title>
        <authorList>
            <person name="Dillon M."/>
            <person name="Thakur S."/>
            <person name="Almeida R.N.D."/>
            <person name="Weir B.S."/>
            <person name="Guttman D.S."/>
        </authorList>
    </citation>
    <scope>NUCLEOTIDE SEQUENCE [LARGE SCALE GENOMIC DNA]</scope>
    <source>
        <strain evidence="2 3">ICMP 19198</strain>
    </source>
</reference>
<feature type="region of interest" description="Disordered" evidence="1">
    <location>
        <begin position="1"/>
        <end position="20"/>
    </location>
</feature>
<dbReference type="EMBL" id="RBRZ01000119">
    <property type="protein sequence ID" value="RMR52729.1"/>
    <property type="molecule type" value="Genomic_DNA"/>
</dbReference>
<gene>
    <name evidence="2" type="ORF">ALP83_101981</name>
</gene>